<evidence type="ECO:0000256" key="1">
    <source>
        <dbReference type="ARBA" id="ARBA00022722"/>
    </source>
</evidence>
<keyword evidence="2" id="KW-0255">Endonuclease</keyword>
<proteinExistence type="predicted"/>
<evidence type="ECO:0000256" key="3">
    <source>
        <dbReference type="ARBA" id="ARBA00022801"/>
    </source>
</evidence>
<dbReference type="PROSITE" id="PS50830">
    <property type="entry name" value="TNASE_3"/>
    <property type="match status" value="1"/>
</dbReference>
<keyword evidence="3" id="KW-0378">Hydrolase</keyword>
<dbReference type="PANTHER" id="PTHR12302:SF3">
    <property type="entry name" value="SERINE_THREONINE-PROTEIN KINASE 31"/>
    <property type="match status" value="1"/>
</dbReference>
<dbReference type="EMBL" id="LT907975">
    <property type="protein sequence ID" value="SOB59076.1"/>
    <property type="molecule type" value="Genomic_DNA"/>
</dbReference>
<reference evidence="6" key="1">
    <citation type="submission" date="2017-09" db="EMBL/GenBank/DDBJ databases">
        <authorList>
            <person name="Regsiter A."/>
            <person name="William W."/>
        </authorList>
    </citation>
    <scope>NUCLEOTIDE SEQUENCE [LARGE SCALE GENOMIC DNA]</scope>
    <source>
        <strain evidence="6">500-1</strain>
    </source>
</reference>
<dbReference type="Proteomes" id="UP000219215">
    <property type="component" value="Chromosome DPRO"/>
</dbReference>
<dbReference type="Gene3D" id="2.40.50.90">
    <property type="match status" value="1"/>
</dbReference>
<dbReference type="InterPro" id="IPR016071">
    <property type="entry name" value="Staphylococal_nuclease_OB-fold"/>
</dbReference>
<dbReference type="KEGG" id="pprf:DPRO_2172"/>
<dbReference type="GO" id="GO:0016787">
    <property type="term" value="F:hydrolase activity"/>
    <property type="evidence" value="ECO:0007669"/>
    <property type="project" value="UniProtKB-KW"/>
</dbReference>
<evidence type="ECO:0000259" key="4">
    <source>
        <dbReference type="PROSITE" id="PS50830"/>
    </source>
</evidence>
<dbReference type="InterPro" id="IPR035437">
    <property type="entry name" value="SNase_OB-fold_sf"/>
</dbReference>
<organism evidence="5 6">
    <name type="scientific">Pseudodesulfovibrio profundus</name>
    <dbReference type="NCBI Taxonomy" id="57320"/>
    <lineage>
        <taxon>Bacteria</taxon>
        <taxon>Pseudomonadati</taxon>
        <taxon>Thermodesulfobacteriota</taxon>
        <taxon>Desulfovibrionia</taxon>
        <taxon>Desulfovibrionales</taxon>
        <taxon>Desulfovibrionaceae</taxon>
    </lineage>
</organism>
<protein>
    <submittedName>
        <fullName evidence="5">Nuclease (SNase domain protein) (Modular protein)</fullName>
    </submittedName>
</protein>
<dbReference type="PANTHER" id="PTHR12302">
    <property type="entry name" value="EBNA2 BINDING PROTEIN P100"/>
    <property type="match status" value="1"/>
</dbReference>
<keyword evidence="6" id="KW-1185">Reference proteome</keyword>
<keyword evidence="1" id="KW-0540">Nuclease</keyword>
<dbReference type="AlphaFoldDB" id="A0A2C8FB12"/>
<dbReference type="OrthoDB" id="4376109at2"/>
<dbReference type="SUPFAM" id="SSF50199">
    <property type="entry name" value="Staphylococcal nuclease"/>
    <property type="match status" value="1"/>
</dbReference>
<dbReference type="SMART" id="SM00318">
    <property type="entry name" value="SNc"/>
    <property type="match status" value="1"/>
</dbReference>
<dbReference type="Pfam" id="PF00565">
    <property type="entry name" value="SNase"/>
    <property type="match status" value="1"/>
</dbReference>
<dbReference type="RefSeq" id="WP_097012000.1">
    <property type="nucleotide sequence ID" value="NZ_LT907975.1"/>
</dbReference>
<evidence type="ECO:0000313" key="5">
    <source>
        <dbReference type="EMBL" id="SOB59076.1"/>
    </source>
</evidence>
<gene>
    <name evidence="5" type="ORF">DPRO_2172</name>
</gene>
<accession>A0A2C8FB12</accession>
<dbReference type="GO" id="GO:0004519">
    <property type="term" value="F:endonuclease activity"/>
    <property type="evidence" value="ECO:0007669"/>
    <property type="project" value="UniProtKB-KW"/>
</dbReference>
<sequence>MISRNPLIPCLLLVLICLVVPVKAAETGRLHSVIDGDSLEVVIEGKVVEVRLIGIDAPEWGQEYGLAAKSFVLHFCLGKELKLEYDKDRRDRYRRSLAYVYVGGKMLNEAIVREGLALAFAYKPNTRHQARLFQAQADARDAEQGFWQQGGLELTPSQWRKKNRR</sequence>
<evidence type="ECO:0000313" key="6">
    <source>
        <dbReference type="Proteomes" id="UP000219215"/>
    </source>
</evidence>
<evidence type="ECO:0000256" key="2">
    <source>
        <dbReference type="ARBA" id="ARBA00022759"/>
    </source>
</evidence>
<feature type="domain" description="TNase-like" evidence="4">
    <location>
        <begin position="24"/>
        <end position="149"/>
    </location>
</feature>
<name>A0A2C8FB12_9BACT</name>